<protein>
    <recommendedName>
        <fullName evidence="1">DUF7148 domain-containing protein</fullName>
    </recommendedName>
</protein>
<accession>A0A7C8YUB8</accession>
<name>A0A7C8YUB8_OPUST</name>
<sequence length="196" mass="21289">MASAILRQMIIQPQTQFLSAKPHPTISFIATTPLNPNHHNEFPTLFSSLSGHRNLPVPVRSSSGKDGVVSSADDEEGVSLGTMKLSRDINIPRFETLLFQWANSLNQGAQMPLPCPIKVDKIEGGVRLGFVSIDDGKANVEVYIDCIVIPGSNDSEGSMFRAIRKGDLKDRVPPGEPRIMKSLLAALKTSAQLART</sequence>
<proteinExistence type="predicted"/>
<dbReference type="GO" id="GO:0009535">
    <property type="term" value="C:chloroplast thylakoid membrane"/>
    <property type="evidence" value="ECO:0007669"/>
    <property type="project" value="TreeGrafter"/>
</dbReference>
<evidence type="ECO:0000259" key="1">
    <source>
        <dbReference type="Pfam" id="PF23650"/>
    </source>
</evidence>
<feature type="domain" description="DUF7148" evidence="1">
    <location>
        <begin position="74"/>
        <end position="195"/>
    </location>
</feature>
<dbReference type="InterPro" id="IPR055572">
    <property type="entry name" value="DUF7148"/>
</dbReference>
<dbReference type="PANTHER" id="PTHR36352:SF1">
    <property type="entry name" value="EXPRESSED PROTEIN"/>
    <property type="match status" value="1"/>
</dbReference>
<dbReference type="AlphaFoldDB" id="A0A7C8YUB8"/>
<dbReference type="GO" id="GO:0009570">
    <property type="term" value="C:chloroplast stroma"/>
    <property type="evidence" value="ECO:0007669"/>
    <property type="project" value="TreeGrafter"/>
</dbReference>
<organism evidence="2">
    <name type="scientific">Opuntia streptacantha</name>
    <name type="common">Prickly pear cactus</name>
    <name type="synonym">Opuntia cardona</name>
    <dbReference type="NCBI Taxonomy" id="393608"/>
    <lineage>
        <taxon>Eukaryota</taxon>
        <taxon>Viridiplantae</taxon>
        <taxon>Streptophyta</taxon>
        <taxon>Embryophyta</taxon>
        <taxon>Tracheophyta</taxon>
        <taxon>Spermatophyta</taxon>
        <taxon>Magnoliopsida</taxon>
        <taxon>eudicotyledons</taxon>
        <taxon>Gunneridae</taxon>
        <taxon>Pentapetalae</taxon>
        <taxon>Caryophyllales</taxon>
        <taxon>Cactineae</taxon>
        <taxon>Cactaceae</taxon>
        <taxon>Opuntioideae</taxon>
        <taxon>Opuntia</taxon>
    </lineage>
</organism>
<evidence type="ECO:0000313" key="2">
    <source>
        <dbReference type="EMBL" id="MBA4626799.1"/>
    </source>
</evidence>
<reference evidence="2" key="2">
    <citation type="submission" date="2020-07" db="EMBL/GenBank/DDBJ databases">
        <authorList>
            <person name="Vera ALvarez R."/>
            <person name="Arias-Moreno D.M."/>
            <person name="Jimenez-Jacinto V."/>
            <person name="Jimenez-Bremont J.F."/>
            <person name="Swaminathan K."/>
            <person name="Moose S.P."/>
            <person name="Guerrero-Gonzalez M.L."/>
            <person name="Marino-Ramirez L."/>
            <person name="Landsman D."/>
            <person name="Rodriguez-Kessler M."/>
            <person name="Delgado-Sanchez P."/>
        </authorList>
    </citation>
    <scope>NUCLEOTIDE SEQUENCE</scope>
    <source>
        <tissue evidence="2">Cladode</tissue>
    </source>
</reference>
<reference evidence="2" key="1">
    <citation type="journal article" date="2013" name="J. Plant Res.">
        <title>Effect of fungi and light on seed germination of three Opuntia species from semiarid lands of central Mexico.</title>
        <authorList>
            <person name="Delgado-Sanchez P."/>
            <person name="Jimenez-Bremont J.F."/>
            <person name="Guerrero-Gonzalez Mde L."/>
            <person name="Flores J."/>
        </authorList>
    </citation>
    <scope>NUCLEOTIDE SEQUENCE</scope>
    <source>
        <tissue evidence="2">Cladode</tissue>
    </source>
</reference>
<dbReference type="Pfam" id="PF23650">
    <property type="entry name" value="DUF7148"/>
    <property type="match status" value="1"/>
</dbReference>
<dbReference type="PANTHER" id="PTHR36352">
    <property type="entry name" value="EXPRESSED PROTEIN"/>
    <property type="match status" value="1"/>
</dbReference>
<dbReference type="EMBL" id="GISG01058748">
    <property type="protein sequence ID" value="MBA4626799.1"/>
    <property type="molecule type" value="Transcribed_RNA"/>
</dbReference>